<organism evidence="2 3">
    <name type="scientific">Mycobacterium alsense</name>
    <dbReference type="NCBI Taxonomy" id="324058"/>
    <lineage>
        <taxon>Bacteria</taxon>
        <taxon>Bacillati</taxon>
        <taxon>Actinomycetota</taxon>
        <taxon>Actinomycetes</taxon>
        <taxon>Mycobacteriales</taxon>
        <taxon>Mycobacteriaceae</taxon>
        <taxon>Mycobacterium</taxon>
    </lineage>
</organism>
<keyword evidence="1" id="KW-0732">Signal</keyword>
<proteinExistence type="predicted"/>
<keyword evidence="3" id="KW-1185">Reference proteome</keyword>
<feature type="chain" id="PRO_5046365118" description="DUF3298 domain-containing protein" evidence="1">
    <location>
        <begin position="26"/>
        <end position="239"/>
    </location>
</feature>
<evidence type="ECO:0000256" key="1">
    <source>
        <dbReference type="SAM" id="SignalP"/>
    </source>
</evidence>
<dbReference type="EMBL" id="MVHD01000017">
    <property type="protein sequence ID" value="OQZ90578.1"/>
    <property type="molecule type" value="Genomic_DNA"/>
</dbReference>
<reference evidence="2 3" key="1">
    <citation type="submission" date="2017-02" db="EMBL/GenBank/DDBJ databases">
        <title>The new phylogeny of genus Mycobacterium.</title>
        <authorList>
            <person name="Tortoli E."/>
            <person name="Trovato A."/>
            <person name="Cirillo D.M."/>
        </authorList>
    </citation>
    <scope>NUCLEOTIDE SEQUENCE [LARGE SCALE GENOMIC DNA]</scope>
    <source>
        <strain evidence="2 3">DSM 45230</strain>
    </source>
</reference>
<dbReference type="Proteomes" id="UP000192319">
    <property type="component" value="Unassembled WGS sequence"/>
</dbReference>
<evidence type="ECO:0000313" key="2">
    <source>
        <dbReference type="EMBL" id="OQZ90578.1"/>
    </source>
</evidence>
<feature type="signal peptide" evidence="1">
    <location>
        <begin position="1"/>
        <end position="25"/>
    </location>
</feature>
<name>A0ABX3R9L3_9MYCO</name>
<evidence type="ECO:0000313" key="3">
    <source>
        <dbReference type="Proteomes" id="UP000192319"/>
    </source>
</evidence>
<gene>
    <name evidence="2" type="ORF">BST11_12225</name>
</gene>
<comment type="caution">
    <text evidence="2">The sequence shown here is derived from an EMBL/GenBank/DDBJ whole genome shotgun (WGS) entry which is preliminary data.</text>
</comment>
<accession>A0ABX3R9L3</accession>
<protein>
    <recommendedName>
        <fullName evidence="4">DUF3298 domain-containing protein</fullName>
    </recommendedName>
</protein>
<evidence type="ECO:0008006" key="4">
    <source>
        <dbReference type="Google" id="ProtNLM"/>
    </source>
</evidence>
<sequence>MFRSAAFAPGLAAILLLSFPLLARADSVSNGVAYAVVPAEVAGPSPNGLGDWTVQYQKLSGGDPAVTDQINHILDDEANGQVWLNAASASKTKNWTFQTDGTLQFRPLTISEIFVGQYDAPELPNMPFDTVATRVFDARSGGQIVWENLFRDKRAGLTRLSDLTKTILPAAYPAPPGGWAEYGYAMAPLEINFKYWMPTAKGIELHFPDYQFGRGLKVITIPWGQVSDLFAPEFLPITQ</sequence>